<sequence>MPQERGSSVGDFIAGILAIVAGALTPMSIGTIANTFLKNNGLPHF</sequence>
<dbReference type="Proteomes" id="UP000615580">
    <property type="component" value="Unassembled WGS sequence"/>
</dbReference>
<comment type="caution">
    <text evidence="2">The sequence shown here is derived from an EMBL/GenBank/DDBJ whole genome shotgun (WGS) entry which is preliminary data.</text>
</comment>
<keyword evidence="1" id="KW-0472">Membrane</keyword>
<evidence type="ECO:0000313" key="3">
    <source>
        <dbReference type="Proteomes" id="UP000615580"/>
    </source>
</evidence>
<protein>
    <submittedName>
        <fullName evidence="2">Uncharacterized protein</fullName>
    </submittedName>
</protein>
<gene>
    <name evidence="2" type="ORF">I4J41_12255</name>
</gene>
<name>A0ABS0LF78_9CORY</name>
<dbReference type="EMBL" id="JADQUG010000076">
    <property type="protein sequence ID" value="MBG9355296.1"/>
    <property type="molecule type" value="Genomic_DNA"/>
</dbReference>
<dbReference type="RefSeq" id="WP_197690348.1">
    <property type="nucleotide sequence ID" value="NZ_JADQUD010000025.1"/>
</dbReference>
<reference evidence="2 3" key="1">
    <citation type="journal article" date="2020" name="J. Clin. Microbiol.">
        <title>Assessing the Genetic Diversity of Austrian Corynebacterium diphtheriae Clinical Isolates, 2011-2019.</title>
        <authorList>
            <person name="Schaeffer J."/>
            <person name="Huhulescu S."/>
            <person name="Stoeger A."/>
            <person name="Allerberger F."/>
            <person name="Ruppitsch W."/>
        </authorList>
    </citation>
    <scope>NUCLEOTIDE SEQUENCE [LARGE SCALE GENOMIC DNA]</scope>
    <source>
        <strain evidence="2 3">04-17</strain>
    </source>
</reference>
<proteinExistence type="predicted"/>
<evidence type="ECO:0000256" key="1">
    <source>
        <dbReference type="SAM" id="Phobius"/>
    </source>
</evidence>
<keyword evidence="3" id="KW-1185">Reference proteome</keyword>
<feature type="transmembrane region" description="Helical" evidence="1">
    <location>
        <begin position="12"/>
        <end position="37"/>
    </location>
</feature>
<keyword evidence="1" id="KW-0812">Transmembrane</keyword>
<accession>A0ABS0LF78</accession>
<keyword evidence="1" id="KW-1133">Transmembrane helix</keyword>
<organism evidence="2 3">
    <name type="scientific">Corynebacterium belfantii</name>
    <dbReference type="NCBI Taxonomy" id="2014537"/>
    <lineage>
        <taxon>Bacteria</taxon>
        <taxon>Bacillati</taxon>
        <taxon>Actinomycetota</taxon>
        <taxon>Actinomycetes</taxon>
        <taxon>Mycobacteriales</taxon>
        <taxon>Corynebacteriaceae</taxon>
        <taxon>Corynebacterium</taxon>
    </lineage>
</organism>
<evidence type="ECO:0000313" key="2">
    <source>
        <dbReference type="EMBL" id="MBG9355296.1"/>
    </source>
</evidence>